<dbReference type="Proteomes" id="UP000789396">
    <property type="component" value="Unassembled WGS sequence"/>
</dbReference>
<keyword evidence="3" id="KW-1185">Reference proteome</keyword>
<feature type="region of interest" description="Disordered" evidence="1">
    <location>
        <begin position="73"/>
        <end position="106"/>
    </location>
</feature>
<feature type="compositionally biased region" description="Basic and acidic residues" evidence="1">
    <location>
        <begin position="90"/>
        <end position="106"/>
    </location>
</feature>
<organism evidence="2 3">
    <name type="scientific">Racocetra fulgida</name>
    <dbReference type="NCBI Taxonomy" id="60492"/>
    <lineage>
        <taxon>Eukaryota</taxon>
        <taxon>Fungi</taxon>
        <taxon>Fungi incertae sedis</taxon>
        <taxon>Mucoromycota</taxon>
        <taxon>Glomeromycotina</taxon>
        <taxon>Glomeromycetes</taxon>
        <taxon>Diversisporales</taxon>
        <taxon>Gigasporaceae</taxon>
        <taxon>Racocetra</taxon>
    </lineage>
</organism>
<dbReference type="EMBL" id="CAJVPZ010040519">
    <property type="protein sequence ID" value="CAG8759783.1"/>
    <property type="molecule type" value="Genomic_DNA"/>
</dbReference>
<evidence type="ECO:0000256" key="1">
    <source>
        <dbReference type="SAM" id="MobiDB-lite"/>
    </source>
</evidence>
<comment type="caution">
    <text evidence="2">The sequence shown here is derived from an EMBL/GenBank/DDBJ whole genome shotgun (WGS) entry which is preliminary data.</text>
</comment>
<protein>
    <submittedName>
        <fullName evidence="2">13348_t:CDS:1</fullName>
    </submittedName>
</protein>
<dbReference type="AlphaFoldDB" id="A0A9N9NTU6"/>
<accession>A0A9N9NTU6</accession>
<sequence>MDEFSINDNSFNSFNDYINEEAFQDVQENVFSYAETYGETYGEEAFHVVQGDINFQVEGYDEAHNNFQEGILSNIGSHDEDDYESIQEDSIQKDSLSRTKSYEEVQ</sequence>
<reference evidence="2" key="1">
    <citation type="submission" date="2021-06" db="EMBL/GenBank/DDBJ databases">
        <authorList>
            <person name="Kallberg Y."/>
            <person name="Tangrot J."/>
            <person name="Rosling A."/>
        </authorList>
    </citation>
    <scope>NUCLEOTIDE SEQUENCE</scope>
    <source>
        <strain evidence="2">IN212</strain>
    </source>
</reference>
<feature type="non-terminal residue" evidence="2">
    <location>
        <position position="106"/>
    </location>
</feature>
<evidence type="ECO:0000313" key="2">
    <source>
        <dbReference type="EMBL" id="CAG8759783.1"/>
    </source>
</evidence>
<proteinExistence type="predicted"/>
<gene>
    <name evidence="2" type="ORF">RFULGI_LOCUS14218</name>
</gene>
<dbReference type="OrthoDB" id="2462087at2759"/>
<evidence type="ECO:0000313" key="3">
    <source>
        <dbReference type="Proteomes" id="UP000789396"/>
    </source>
</evidence>
<name>A0A9N9NTU6_9GLOM</name>